<evidence type="ECO:0000313" key="2">
    <source>
        <dbReference type="EMBL" id="EFN54511.1"/>
    </source>
</evidence>
<organism evidence="3">
    <name type="scientific">Chlorella variabilis</name>
    <name type="common">Green alga</name>
    <dbReference type="NCBI Taxonomy" id="554065"/>
    <lineage>
        <taxon>Eukaryota</taxon>
        <taxon>Viridiplantae</taxon>
        <taxon>Chlorophyta</taxon>
        <taxon>core chlorophytes</taxon>
        <taxon>Trebouxiophyceae</taxon>
        <taxon>Chlorellales</taxon>
        <taxon>Chlorellaceae</taxon>
        <taxon>Chlorella clade</taxon>
        <taxon>Chlorella</taxon>
    </lineage>
</organism>
<reference evidence="2 3" key="1">
    <citation type="journal article" date="2010" name="Plant Cell">
        <title>The Chlorella variabilis NC64A genome reveals adaptation to photosymbiosis, coevolution with viruses, and cryptic sex.</title>
        <authorList>
            <person name="Blanc G."/>
            <person name="Duncan G."/>
            <person name="Agarkova I."/>
            <person name="Borodovsky M."/>
            <person name="Gurnon J."/>
            <person name="Kuo A."/>
            <person name="Lindquist E."/>
            <person name="Lucas S."/>
            <person name="Pangilinan J."/>
            <person name="Polle J."/>
            <person name="Salamov A."/>
            <person name="Terry A."/>
            <person name="Yamada T."/>
            <person name="Dunigan D.D."/>
            <person name="Grigoriev I.V."/>
            <person name="Claverie J.M."/>
            <person name="Van Etten J.L."/>
        </authorList>
    </citation>
    <scope>NUCLEOTIDE SEQUENCE [LARGE SCALE GENOMIC DNA]</scope>
    <source>
        <strain evidence="2 3">NC64A</strain>
    </source>
</reference>
<dbReference type="GeneID" id="17353975"/>
<gene>
    <name evidence="2" type="ORF">CHLNCDRAFT_135225</name>
</gene>
<keyword evidence="3" id="KW-1185">Reference proteome</keyword>
<dbReference type="AlphaFoldDB" id="E1ZHS1"/>
<evidence type="ECO:0000313" key="3">
    <source>
        <dbReference type="Proteomes" id="UP000008141"/>
    </source>
</evidence>
<proteinExistence type="predicted"/>
<dbReference type="RefSeq" id="XP_005846613.1">
    <property type="nucleotide sequence ID" value="XM_005846551.1"/>
</dbReference>
<dbReference type="InParanoid" id="E1ZHS1"/>
<evidence type="ECO:0000256" key="1">
    <source>
        <dbReference type="SAM" id="MobiDB-lite"/>
    </source>
</evidence>
<dbReference type="EMBL" id="GL433847">
    <property type="protein sequence ID" value="EFN54511.1"/>
    <property type="molecule type" value="Genomic_DNA"/>
</dbReference>
<dbReference type="Proteomes" id="UP000008141">
    <property type="component" value="Unassembled WGS sequence"/>
</dbReference>
<name>E1ZHS1_CHLVA</name>
<accession>E1ZHS1</accession>
<dbReference type="KEGG" id="cvr:CHLNCDRAFT_135225"/>
<feature type="region of interest" description="Disordered" evidence="1">
    <location>
        <begin position="1"/>
        <end position="26"/>
    </location>
</feature>
<protein>
    <submittedName>
        <fullName evidence="2">Uncharacterized protein</fullName>
    </submittedName>
</protein>
<sequence length="168" mass="17276">MAGLTPRVPAKQSGGRAASEAPPLAPAHADQGHCCVLAPVVPSQDTPRDLWGLRVRKSEVVSLARHAARPGVVIVCRGALPAPPGGQARVVGELAGVAVPAVWGALGGEQHQGAPLRCAARAASDWYAGRGTQESPRASHGILALDVTGDRAALADVFREVGACRWRP</sequence>